<dbReference type="PANTHER" id="PTHR35186:SF4">
    <property type="entry name" value="PRION-INHIBITION AND PROPAGATION HELO DOMAIN-CONTAINING PROTEIN"/>
    <property type="match status" value="1"/>
</dbReference>
<proteinExistence type="predicted"/>
<dbReference type="Proteomes" id="UP000541154">
    <property type="component" value="Unassembled WGS sequence"/>
</dbReference>
<evidence type="ECO:0000259" key="8">
    <source>
        <dbReference type="Pfam" id="PF24476"/>
    </source>
</evidence>
<feature type="domain" description="Peptidase S8/S53" evidence="7">
    <location>
        <begin position="640"/>
        <end position="839"/>
    </location>
</feature>
<evidence type="ECO:0000256" key="3">
    <source>
        <dbReference type="ARBA" id="ARBA00022801"/>
    </source>
</evidence>
<feature type="compositionally biased region" description="Polar residues" evidence="6">
    <location>
        <begin position="532"/>
        <end position="541"/>
    </location>
</feature>
<evidence type="ECO:0000256" key="4">
    <source>
        <dbReference type="ARBA" id="ARBA00022825"/>
    </source>
</evidence>
<evidence type="ECO:0000256" key="2">
    <source>
        <dbReference type="ARBA" id="ARBA00022729"/>
    </source>
</evidence>
<dbReference type="AlphaFoldDB" id="A0A8H6A644"/>
<dbReference type="InterPro" id="IPR015500">
    <property type="entry name" value="Peptidase_S8_subtilisin-rel"/>
</dbReference>
<reference evidence="9 10" key="1">
    <citation type="submission" date="2019-04" db="EMBL/GenBank/DDBJ databases">
        <title>Aspergillus burnettii sp. nov., novel species from soil in southeast Queensland.</title>
        <authorList>
            <person name="Gilchrist C.L.M."/>
            <person name="Pitt J.I."/>
            <person name="Lange L."/>
            <person name="Lacey H.J."/>
            <person name="Vuong D."/>
            <person name="Midgley D.J."/>
            <person name="Greenfield P."/>
            <person name="Bradbury M."/>
            <person name="Lacey E."/>
            <person name="Busk P.K."/>
            <person name="Pilgaard B."/>
            <person name="Chooi Y.H."/>
            <person name="Piggott A.M."/>
        </authorList>
    </citation>
    <scope>NUCLEOTIDE SEQUENCE [LARGE SCALE GENOMIC DNA]</scope>
    <source>
        <strain evidence="9 10">FRR 5400</strain>
    </source>
</reference>
<evidence type="ECO:0000313" key="9">
    <source>
        <dbReference type="EMBL" id="KAF5861265.1"/>
    </source>
</evidence>
<evidence type="ECO:0000313" key="10">
    <source>
        <dbReference type="Proteomes" id="UP000541154"/>
    </source>
</evidence>
<organism evidence="9 10">
    <name type="scientific">Petromyces alliaceus</name>
    <name type="common">Aspergillus alliaceus</name>
    <dbReference type="NCBI Taxonomy" id="209559"/>
    <lineage>
        <taxon>Eukaryota</taxon>
        <taxon>Fungi</taxon>
        <taxon>Dikarya</taxon>
        <taxon>Ascomycota</taxon>
        <taxon>Pezizomycotina</taxon>
        <taxon>Eurotiomycetes</taxon>
        <taxon>Eurotiomycetidae</taxon>
        <taxon>Eurotiales</taxon>
        <taxon>Aspergillaceae</taxon>
        <taxon>Aspergillus</taxon>
        <taxon>Aspergillus subgen. Circumdati</taxon>
    </lineage>
</organism>
<dbReference type="Pfam" id="PF24476">
    <property type="entry name" value="DUF7580"/>
    <property type="match status" value="1"/>
</dbReference>
<feature type="region of interest" description="Disordered" evidence="6">
    <location>
        <begin position="100"/>
        <end position="124"/>
    </location>
</feature>
<dbReference type="SUPFAM" id="SSF52743">
    <property type="entry name" value="Subtilisin-like"/>
    <property type="match status" value="1"/>
</dbReference>
<dbReference type="GO" id="GO:0006508">
    <property type="term" value="P:proteolysis"/>
    <property type="evidence" value="ECO:0007669"/>
    <property type="project" value="UniProtKB-KW"/>
</dbReference>
<dbReference type="PRINTS" id="PR00723">
    <property type="entry name" value="SUBTILISIN"/>
</dbReference>
<evidence type="ECO:0000259" key="7">
    <source>
        <dbReference type="Pfam" id="PF00082"/>
    </source>
</evidence>
<evidence type="ECO:0000256" key="1">
    <source>
        <dbReference type="ARBA" id="ARBA00022670"/>
    </source>
</evidence>
<keyword evidence="3" id="KW-0378">Hydrolase</keyword>
<accession>A0A8H6A644</accession>
<keyword evidence="5" id="KW-0865">Zymogen</keyword>
<protein>
    <recommendedName>
        <fullName evidence="11">Peptidase S8/S53 domain-containing protein</fullName>
    </recommendedName>
</protein>
<evidence type="ECO:0000256" key="5">
    <source>
        <dbReference type="ARBA" id="ARBA00023145"/>
    </source>
</evidence>
<feature type="compositionally biased region" description="Basic and acidic residues" evidence="6">
    <location>
        <begin position="138"/>
        <end position="149"/>
    </location>
</feature>
<dbReference type="GO" id="GO:0004252">
    <property type="term" value="F:serine-type endopeptidase activity"/>
    <property type="evidence" value="ECO:0007669"/>
    <property type="project" value="InterPro"/>
</dbReference>
<gene>
    <name evidence="9" type="ORF">ETB97_000457</name>
</gene>
<dbReference type="InterPro" id="IPR023828">
    <property type="entry name" value="Peptidase_S8_Ser-AS"/>
</dbReference>
<feature type="region of interest" description="Disordered" evidence="6">
    <location>
        <begin position="138"/>
        <end position="158"/>
    </location>
</feature>
<dbReference type="Gene3D" id="3.40.50.200">
    <property type="entry name" value="Peptidase S8/S53 domain"/>
    <property type="match status" value="2"/>
</dbReference>
<evidence type="ECO:0008006" key="11">
    <source>
        <dbReference type="Google" id="ProtNLM"/>
    </source>
</evidence>
<dbReference type="CDD" id="cd00306">
    <property type="entry name" value="Peptidases_S8_S53"/>
    <property type="match status" value="1"/>
</dbReference>
<dbReference type="Pfam" id="PF00082">
    <property type="entry name" value="Peptidase_S8"/>
    <property type="match status" value="1"/>
</dbReference>
<keyword evidence="10" id="KW-1185">Reference proteome</keyword>
<dbReference type="EMBL" id="SPNV01000104">
    <property type="protein sequence ID" value="KAF5861265.1"/>
    <property type="molecule type" value="Genomic_DNA"/>
</dbReference>
<dbReference type="PROSITE" id="PS00138">
    <property type="entry name" value="SUBTILASE_SER"/>
    <property type="match status" value="1"/>
</dbReference>
<keyword evidence="2" id="KW-0732">Signal</keyword>
<keyword evidence="1" id="KW-0645">Protease</keyword>
<dbReference type="InterPro" id="IPR036852">
    <property type="entry name" value="Peptidase_S8/S53_dom_sf"/>
</dbReference>
<feature type="domain" description="DUF7580" evidence="8">
    <location>
        <begin position="166"/>
        <end position="495"/>
    </location>
</feature>
<dbReference type="InterPro" id="IPR000209">
    <property type="entry name" value="Peptidase_S8/S53_dom"/>
</dbReference>
<dbReference type="PANTHER" id="PTHR35186">
    <property type="entry name" value="ANK_REP_REGION DOMAIN-CONTAINING PROTEIN"/>
    <property type="match status" value="1"/>
</dbReference>
<evidence type="ECO:0000256" key="6">
    <source>
        <dbReference type="SAM" id="MobiDB-lite"/>
    </source>
</evidence>
<name>A0A8H6A644_PETAA</name>
<dbReference type="InterPro" id="IPR056002">
    <property type="entry name" value="DUF7580"/>
</dbReference>
<sequence length="910" mass="102154">MDGDDSQGLLKSVLGFFARKRPERSAQPASLRSRTREAWLRTDAYLQHDADGFGEIDPGRVAKALRTLENYVQYDSDRESDSSLEHDVPYPKLQMVRSMIERPSQDPHSSPGTTIRLSKRRRESDAVIQELSHLDREAKKRRVLPREEPNAGDNLEDPDADFAVLMRRHLVSLDNALRRHWICVCQECSGLSVRLSLPHQKKDLKVEACFEVFFGVRSRLATKLQEARITVKDVHKNRTRSTSEPLASGAPEFAHICQSIKESLGQANCLNFALEDGRFQRLRPQPKTFGGDQMSRTVSLSALFKRQQELRGSSSALPLKGKRILAVTLATALLPFLETPWLQPSFNHSKIQFYEPLQGGELPDITKPFLAMEHIPIISARNGDTGVSSGNSKHMVHPNASVLALGILLCELHYCTPVELMQKDSYAARNVNTDYYTSLEMLKTLEVDAGVDYYLATKACLQWEYYPPGQQADFESVSVQRLFYQNVVKRLEAEIFKSWGLRLENLGSFDSRENELCWGSIGREVVRHQTGKADSSNTNNGARAIPHRSISDVAPVSDPSFNSDVVLQMPVQPSPGSQLRGNFAEPLAKRLNFFDASHQAGCEKESQLSRQWMDSLLSSIHHHVDPFDTVEAGRETFEPVRIAILDSGFDPENPLLMTENQRLDPRIKAAQSFIHQTESYDIRDEIGHGTHALGLLLKVATCAEIYIARIAHRETLDRNTYDDIAKARPGSMPKQAFWTELITLLFAAASNDGANFGRAFPAKYPSVFCIHSTDGNGNPSTFNPTADDKDVNFSLLGEHVSSHWPAGKNGCNQPVNVMSGTSVATPIATGLAASVLSFVRQQERHITLESELLGPWLKDVHSMDAVLKSMVRQRRGAGYDYITPHVLFDRNSTREHVYERIKDIRRHMYD</sequence>
<comment type="caution">
    <text evidence="9">The sequence shown here is derived from an EMBL/GenBank/DDBJ whole genome shotgun (WGS) entry which is preliminary data.</text>
</comment>
<feature type="region of interest" description="Disordered" evidence="6">
    <location>
        <begin position="529"/>
        <end position="548"/>
    </location>
</feature>
<keyword evidence="4" id="KW-0720">Serine protease</keyword>
<feature type="compositionally biased region" description="Polar residues" evidence="6">
    <location>
        <begin position="106"/>
        <end position="116"/>
    </location>
</feature>